<evidence type="ECO:0000256" key="4">
    <source>
        <dbReference type="ARBA" id="ARBA00012140"/>
    </source>
</evidence>
<evidence type="ECO:0000256" key="9">
    <source>
        <dbReference type="ARBA" id="ARBA00022691"/>
    </source>
</evidence>
<dbReference type="GO" id="GO:0008649">
    <property type="term" value="F:rRNA methyltransferase activity"/>
    <property type="evidence" value="ECO:0007669"/>
    <property type="project" value="InterPro"/>
</dbReference>
<keyword evidence="10 14" id="KW-0694">RNA-binding</keyword>
<dbReference type="Pfam" id="PF01189">
    <property type="entry name" value="Methyltr_RsmB-F"/>
    <property type="match status" value="1"/>
</dbReference>
<name>A0A917VY62_9BACL</name>
<feature type="active site" description="Nucleophile" evidence="14">
    <location>
        <position position="382"/>
    </location>
</feature>
<dbReference type="Pfam" id="PF22458">
    <property type="entry name" value="RsmF-B_ferredox"/>
    <property type="match status" value="1"/>
</dbReference>
<dbReference type="InterPro" id="IPR049560">
    <property type="entry name" value="MeTrfase_RsmB-F_NOP2_cat"/>
</dbReference>
<dbReference type="Proteomes" id="UP000654670">
    <property type="component" value="Unassembled WGS sequence"/>
</dbReference>
<dbReference type="InterPro" id="IPR023267">
    <property type="entry name" value="RCMT"/>
</dbReference>
<dbReference type="EC" id="2.1.1.176" evidence="4"/>
<comment type="caution">
    <text evidence="16">The sequence shown here is derived from an EMBL/GenBank/DDBJ whole genome shotgun (WGS) entry which is preliminary data.</text>
</comment>
<dbReference type="GO" id="GO:0006355">
    <property type="term" value="P:regulation of DNA-templated transcription"/>
    <property type="evidence" value="ECO:0007669"/>
    <property type="project" value="InterPro"/>
</dbReference>
<feature type="binding site" evidence="14">
    <location>
        <begin position="259"/>
        <end position="265"/>
    </location>
    <ligand>
        <name>S-adenosyl-L-methionine</name>
        <dbReference type="ChEBI" id="CHEBI:59789"/>
    </ligand>
</feature>
<evidence type="ECO:0000256" key="1">
    <source>
        <dbReference type="ARBA" id="ARBA00002724"/>
    </source>
</evidence>
<dbReference type="NCBIfam" id="NF011494">
    <property type="entry name" value="PRK14902.1"/>
    <property type="match status" value="1"/>
</dbReference>
<dbReference type="SUPFAM" id="SSF48013">
    <property type="entry name" value="NusB-like"/>
    <property type="match status" value="1"/>
</dbReference>
<evidence type="ECO:0000256" key="2">
    <source>
        <dbReference type="ARBA" id="ARBA00004496"/>
    </source>
</evidence>
<keyword evidence="17" id="KW-1185">Reference proteome</keyword>
<dbReference type="Pfam" id="PF01029">
    <property type="entry name" value="NusB"/>
    <property type="match status" value="1"/>
</dbReference>
<dbReference type="InterPro" id="IPR035926">
    <property type="entry name" value="NusB-like_sf"/>
</dbReference>
<dbReference type="InterPro" id="IPR029063">
    <property type="entry name" value="SAM-dependent_MTases_sf"/>
</dbReference>
<evidence type="ECO:0000256" key="6">
    <source>
        <dbReference type="ARBA" id="ARBA00022552"/>
    </source>
</evidence>
<evidence type="ECO:0000256" key="5">
    <source>
        <dbReference type="ARBA" id="ARBA00022490"/>
    </source>
</evidence>
<evidence type="ECO:0000256" key="8">
    <source>
        <dbReference type="ARBA" id="ARBA00022679"/>
    </source>
</evidence>
<organism evidence="16 17">
    <name type="scientific">Sporolactobacillus putidus</name>
    <dbReference type="NCBI Taxonomy" id="492735"/>
    <lineage>
        <taxon>Bacteria</taxon>
        <taxon>Bacillati</taxon>
        <taxon>Bacillota</taxon>
        <taxon>Bacilli</taxon>
        <taxon>Bacillales</taxon>
        <taxon>Sporolactobacillaceae</taxon>
        <taxon>Sporolactobacillus</taxon>
    </lineage>
</organism>
<keyword evidence="5" id="KW-0963">Cytoplasm</keyword>
<evidence type="ECO:0000256" key="13">
    <source>
        <dbReference type="ARBA" id="ARBA00047283"/>
    </source>
</evidence>
<protein>
    <recommendedName>
        <fullName evidence="4">16S rRNA (cytosine(967)-C(5))-methyltransferase</fullName>
        <ecNumber evidence="4">2.1.1.176</ecNumber>
    </recommendedName>
    <alternativeName>
        <fullName evidence="11">16S rRNA m5C967 methyltransferase</fullName>
    </alternativeName>
    <alternativeName>
        <fullName evidence="12">rRNA (cytosine-C(5)-)-methyltransferase RsmB</fullName>
    </alternativeName>
</protein>
<dbReference type="InterPro" id="IPR018314">
    <property type="entry name" value="RsmB/NOL1/NOP2-like_CS"/>
</dbReference>
<keyword evidence="8 14" id="KW-0808">Transferase</keyword>
<feature type="binding site" evidence="14">
    <location>
        <position position="329"/>
    </location>
    <ligand>
        <name>S-adenosyl-L-methionine</name>
        <dbReference type="ChEBI" id="CHEBI:59789"/>
    </ligand>
</feature>
<feature type="binding site" evidence="14">
    <location>
        <position position="310"/>
    </location>
    <ligand>
        <name>S-adenosyl-L-methionine</name>
        <dbReference type="ChEBI" id="CHEBI:59789"/>
    </ligand>
</feature>
<dbReference type="SUPFAM" id="SSF53335">
    <property type="entry name" value="S-adenosyl-L-methionine-dependent methyltransferases"/>
    <property type="match status" value="1"/>
</dbReference>
<evidence type="ECO:0000256" key="7">
    <source>
        <dbReference type="ARBA" id="ARBA00022603"/>
    </source>
</evidence>
<dbReference type="PROSITE" id="PS51686">
    <property type="entry name" value="SAM_MT_RSMB_NOP"/>
    <property type="match status" value="1"/>
</dbReference>
<feature type="binding site" evidence="14">
    <location>
        <position position="283"/>
    </location>
    <ligand>
        <name>S-adenosyl-L-methionine</name>
        <dbReference type="ChEBI" id="CHEBI:59789"/>
    </ligand>
</feature>
<evidence type="ECO:0000313" key="16">
    <source>
        <dbReference type="EMBL" id="GGL44359.1"/>
    </source>
</evidence>
<evidence type="ECO:0000256" key="3">
    <source>
        <dbReference type="ARBA" id="ARBA00007494"/>
    </source>
</evidence>
<feature type="domain" description="SAM-dependent MTase RsmB/NOP-type" evidence="15">
    <location>
        <begin position="170"/>
        <end position="449"/>
    </location>
</feature>
<dbReference type="PRINTS" id="PR02008">
    <property type="entry name" value="RCMTFAMILY"/>
</dbReference>
<dbReference type="GO" id="GO:0005737">
    <property type="term" value="C:cytoplasm"/>
    <property type="evidence" value="ECO:0007669"/>
    <property type="project" value="UniProtKB-SubCell"/>
</dbReference>
<accession>A0A917VY62</accession>
<evidence type="ECO:0000256" key="11">
    <source>
        <dbReference type="ARBA" id="ARBA00030399"/>
    </source>
</evidence>
<sequence>MKRSSVRETALDLLLSITKNHAYSQLALNDTLSESSLSARDRALVTTIVYGVLQRRLTLDYVLSAFAGSERRLDEWVRLLLQLSFYQKLYLDRIPDHAIVNEAVSIANHRGHRGIAGFVNGVLRQFLRKGAPDLSAILPEGRRLSIQYSTPEWLLDMWKEQWDIETSLKIAEAGNLAPHTFIRANRLKISRQALAQRLAKEGVRTSPGELSHECLRVEEGQPAATEAYKEGLLTIQDESSMLVADALAPAPGMAVLDACAAPGGKTAHLAERMENSGKIVALDLHEQRTKLIDAAAARLGISIIETRAMDARNALGIYGKASFDRVLLDAPCSGLGVIRRKPEIKWEKTFADTERLASIQQSILEAAAPLVRPGGWLVYSTCTINRAENDDLLNRFLSEHDDFYWEPVFFSRFPAVIQNCRLAPHTSMVQLLPFQFGTDGFFIGCLKKKKK</sequence>
<dbReference type="FunFam" id="3.40.50.150:FF:000022">
    <property type="entry name" value="Ribosomal RNA small subunit methyltransferase B"/>
    <property type="match status" value="1"/>
</dbReference>
<dbReference type="CDD" id="cd02440">
    <property type="entry name" value="AdoMet_MTases"/>
    <property type="match status" value="1"/>
</dbReference>
<evidence type="ECO:0000313" key="17">
    <source>
        <dbReference type="Proteomes" id="UP000654670"/>
    </source>
</evidence>
<dbReference type="PANTHER" id="PTHR22807">
    <property type="entry name" value="NOP2 YEAST -RELATED NOL1/NOP2/FMU SUN DOMAIN-CONTAINING"/>
    <property type="match status" value="1"/>
</dbReference>
<dbReference type="InterPro" id="IPR004573">
    <property type="entry name" value="rRNA_ssu_MeTfrase_B"/>
</dbReference>
<dbReference type="EMBL" id="BMOK01000002">
    <property type="protein sequence ID" value="GGL44359.1"/>
    <property type="molecule type" value="Genomic_DNA"/>
</dbReference>
<dbReference type="PANTHER" id="PTHR22807:SF53">
    <property type="entry name" value="RIBOSOMAL RNA SMALL SUBUNIT METHYLTRANSFERASE B-RELATED"/>
    <property type="match status" value="1"/>
</dbReference>
<dbReference type="AlphaFoldDB" id="A0A917VY62"/>
<dbReference type="InterPro" id="IPR001678">
    <property type="entry name" value="MeTrfase_RsmB-F_NOP2_dom"/>
</dbReference>
<comment type="similarity">
    <text evidence="3 14">Belongs to the class I-like SAM-binding methyltransferase superfamily. RsmB/NOP family.</text>
</comment>
<dbReference type="Gene3D" id="3.30.70.1170">
    <property type="entry name" value="Sun protein, domain 3"/>
    <property type="match status" value="1"/>
</dbReference>
<evidence type="ECO:0000256" key="14">
    <source>
        <dbReference type="PROSITE-ProRule" id="PRU01023"/>
    </source>
</evidence>
<evidence type="ECO:0000259" key="15">
    <source>
        <dbReference type="PROSITE" id="PS51686"/>
    </source>
</evidence>
<dbReference type="GO" id="GO:0003723">
    <property type="term" value="F:RNA binding"/>
    <property type="evidence" value="ECO:0007669"/>
    <property type="project" value="UniProtKB-UniRule"/>
</dbReference>
<keyword evidence="9 14" id="KW-0949">S-adenosyl-L-methionine</keyword>
<dbReference type="FunFam" id="1.10.940.10:FF:000006">
    <property type="entry name" value="16S rRNA (Cytosine(967)-C(5))-methyltransferase RsmB"/>
    <property type="match status" value="1"/>
</dbReference>
<dbReference type="NCBIfam" id="TIGR00563">
    <property type="entry name" value="rsmB"/>
    <property type="match status" value="1"/>
</dbReference>
<reference evidence="16" key="1">
    <citation type="journal article" date="2014" name="Int. J. Syst. Evol. Microbiol.">
        <title>Complete genome sequence of Corynebacterium casei LMG S-19264T (=DSM 44701T), isolated from a smear-ripened cheese.</title>
        <authorList>
            <consortium name="US DOE Joint Genome Institute (JGI-PGF)"/>
            <person name="Walter F."/>
            <person name="Albersmeier A."/>
            <person name="Kalinowski J."/>
            <person name="Ruckert C."/>
        </authorList>
    </citation>
    <scope>NUCLEOTIDE SEQUENCE</scope>
    <source>
        <strain evidence="16">JCM 15325</strain>
    </source>
</reference>
<dbReference type="InterPro" id="IPR006027">
    <property type="entry name" value="NusB_RsmB_TIM44"/>
</dbReference>
<evidence type="ECO:0000256" key="12">
    <source>
        <dbReference type="ARBA" id="ARBA00031088"/>
    </source>
</evidence>
<dbReference type="Gene3D" id="3.40.50.150">
    <property type="entry name" value="Vaccinia Virus protein VP39"/>
    <property type="match status" value="1"/>
</dbReference>
<comment type="catalytic activity">
    <reaction evidence="13">
        <text>cytidine(967) in 16S rRNA + S-adenosyl-L-methionine = 5-methylcytidine(967) in 16S rRNA + S-adenosyl-L-homocysteine + H(+)</text>
        <dbReference type="Rhea" id="RHEA:42748"/>
        <dbReference type="Rhea" id="RHEA-COMP:10219"/>
        <dbReference type="Rhea" id="RHEA-COMP:10220"/>
        <dbReference type="ChEBI" id="CHEBI:15378"/>
        <dbReference type="ChEBI" id="CHEBI:57856"/>
        <dbReference type="ChEBI" id="CHEBI:59789"/>
        <dbReference type="ChEBI" id="CHEBI:74483"/>
        <dbReference type="ChEBI" id="CHEBI:82748"/>
        <dbReference type="EC" id="2.1.1.176"/>
    </reaction>
</comment>
<dbReference type="Gene3D" id="1.10.940.10">
    <property type="entry name" value="NusB-like"/>
    <property type="match status" value="1"/>
</dbReference>
<dbReference type="RefSeq" id="WP_188801554.1">
    <property type="nucleotide sequence ID" value="NZ_BMOK01000002.1"/>
</dbReference>
<keyword evidence="7 14" id="KW-0489">Methyltransferase</keyword>
<proteinExistence type="inferred from homology"/>
<keyword evidence="6" id="KW-0698">rRNA processing</keyword>
<comment type="subcellular location">
    <subcellularLocation>
        <location evidence="2">Cytoplasm</location>
    </subcellularLocation>
</comment>
<dbReference type="PROSITE" id="PS01153">
    <property type="entry name" value="NOL1_NOP2_SUN"/>
    <property type="match status" value="1"/>
</dbReference>
<gene>
    <name evidence="16" type="ORF">GCM10007968_05520</name>
</gene>
<reference evidence="16" key="2">
    <citation type="submission" date="2020-09" db="EMBL/GenBank/DDBJ databases">
        <authorList>
            <person name="Sun Q."/>
            <person name="Ohkuma M."/>
        </authorList>
    </citation>
    <scope>NUCLEOTIDE SEQUENCE</scope>
    <source>
        <strain evidence="16">JCM 15325</strain>
    </source>
</reference>
<comment type="function">
    <text evidence="1">Specifically methylates the cytosine at position 967 (m5C967) of 16S rRNA.</text>
</comment>
<dbReference type="InterPro" id="IPR054728">
    <property type="entry name" value="RsmB-like_ferredoxin"/>
</dbReference>
<evidence type="ECO:0000256" key="10">
    <source>
        <dbReference type="ARBA" id="ARBA00022884"/>
    </source>
</evidence>